<sequence length="286" mass="31856">MAPISPTVAGWELMLRVRQRAKELGVTSGVIQKTLGIGATYRSQVVNFKGVMTESKLSALLDLLEVGADEREELLALRATAKDRGWWNQYSALFGEDTFRYFGLEHGASSINSYESGVIPGLLQTEDYVRALTTSIVATKPAESEQRVQARLRRQERLTGDDRLRLTVVVGQAALMQQVGGPEVQRAQLRHIADMVERYPDTIDLRVIPFTAEGSAAVNAATVHLLDFDSPRLPTVAWLESAVYAELIDDPRMIEQLKYQYARARSSALGPDESVQLIREVERQIL</sequence>
<organism evidence="2 3">
    <name type="scientific">Nocardia cyriacigeorgica</name>
    <dbReference type="NCBI Taxonomy" id="135487"/>
    <lineage>
        <taxon>Bacteria</taxon>
        <taxon>Bacillati</taxon>
        <taxon>Actinomycetota</taxon>
        <taxon>Actinomycetes</taxon>
        <taxon>Mycobacteriales</taxon>
        <taxon>Nocardiaceae</taxon>
        <taxon>Nocardia</taxon>
    </lineage>
</organism>
<name>A0A5R8NP18_9NOCA</name>
<dbReference type="InterPro" id="IPR043917">
    <property type="entry name" value="DUF5753"/>
</dbReference>
<evidence type="ECO:0000313" key="2">
    <source>
        <dbReference type="EMBL" id="TLF77365.1"/>
    </source>
</evidence>
<gene>
    <name evidence="2" type="ORF">FEK34_13505</name>
</gene>
<reference evidence="2 3" key="1">
    <citation type="submission" date="2019-05" db="EMBL/GenBank/DDBJ databases">
        <title>Genomes sequences of two Nocardia cyriacigeorgica environmental isolates, type strains Nocardia asteroides ATCC 19247 and Nocardia cyriacigeorgica DSM 44484.</title>
        <authorList>
            <person name="Vautrin F."/>
            <person name="Bergeron E."/>
            <person name="Dubost A."/>
            <person name="Abrouk D."/>
            <person name="Rodriguez Nava V."/>
            <person name="Pujic P."/>
        </authorList>
    </citation>
    <scope>NUCLEOTIDE SEQUENCE [LARGE SCALE GENOMIC DNA]</scope>
    <source>
        <strain evidence="2 3">EML 446</strain>
    </source>
</reference>
<dbReference type="Proteomes" id="UP000306378">
    <property type="component" value="Unassembled WGS sequence"/>
</dbReference>
<protein>
    <submittedName>
        <fullName evidence="2">Transcriptional regulator</fullName>
    </submittedName>
</protein>
<dbReference type="RefSeq" id="WP_138448229.1">
    <property type="nucleotide sequence ID" value="NZ_VBUT01000005.1"/>
</dbReference>
<evidence type="ECO:0000313" key="3">
    <source>
        <dbReference type="Proteomes" id="UP000306378"/>
    </source>
</evidence>
<comment type="caution">
    <text evidence="2">The sequence shown here is derived from an EMBL/GenBank/DDBJ whole genome shotgun (WGS) entry which is preliminary data.</text>
</comment>
<accession>A0A5R8NP18</accession>
<proteinExistence type="predicted"/>
<dbReference type="AlphaFoldDB" id="A0A5R8NP18"/>
<dbReference type="EMBL" id="VBUT01000005">
    <property type="protein sequence ID" value="TLF77365.1"/>
    <property type="molecule type" value="Genomic_DNA"/>
</dbReference>
<dbReference type="Pfam" id="PF19054">
    <property type="entry name" value="DUF5753"/>
    <property type="match status" value="1"/>
</dbReference>
<feature type="domain" description="DUF5753" evidence="1">
    <location>
        <begin position="101"/>
        <end position="280"/>
    </location>
</feature>
<evidence type="ECO:0000259" key="1">
    <source>
        <dbReference type="Pfam" id="PF19054"/>
    </source>
</evidence>